<dbReference type="STRING" id="1858805.M5G1L0"/>
<gene>
    <name evidence="8" type="ORF">DACRYDRAFT_55422</name>
</gene>
<dbReference type="InterPro" id="IPR006634">
    <property type="entry name" value="TLC-dom"/>
</dbReference>
<name>M5G1L0_DACPD</name>
<dbReference type="InterPro" id="IPR050846">
    <property type="entry name" value="TLCD"/>
</dbReference>
<dbReference type="Proteomes" id="UP000030653">
    <property type="component" value="Unassembled WGS sequence"/>
</dbReference>
<feature type="compositionally biased region" description="Basic and acidic residues" evidence="5">
    <location>
        <begin position="380"/>
        <end position="405"/>
    </location>
</feature>
<dbReference type="OrthoDB" id="341353at2759"/>
<feature type="transmembrane region" description="Helical" evidence="6">
    <location>
        <begin position="209"/>
        <end position="228"/>
    </location>
</feature>
<feature type="region of interest" description="Disordered" evidence="5">
    <location>
        <begin position="361"/>
        <end position="405"/>
    </location>
</feature>
<dbReference type="GeneID" id="63690387"/>
<organism evidence="8 9">
    <name type="scientific">Dacryopinax primogenitus (strain DJM 731)</name>
    <name type="common">Brown rot fungus</name>
    <dbReference type="NCBI Taxonomy" id="1858805"/>
    <lineage>
        <taxon>Eukaryota</taxon>
        <taxon>Fungi</taxon>
        <taxon>Dikarya</taxon>
        <taxon>Basidiomycota</taxon>
        <taxon>Agaricomycotina</taxon>
        <taxon>Dacrymycetes</taxon>
        <taxon>Dacrymycetales</taxon>
        <taxon>Dacrymycetaceae</taxon>
        <taxon>Dacryopinax</taxon>
    </lineage>
</organism>
<dbReference type="GO" id="GO:0055088">
    <property type="term" value="P:lipid homeostasis"/>
    <property type="evidence" value="ECO:0007669"/>
    <property type="project" value="TreeGrafter"/>
</dbReference>
<dbReference type="PANTHER" id="PTHR13439:SF72">
    <property type="entry name" value="TLC DOMAIN-CONTAINING PROTEIN"/>
    <property type="match status" value="1"/>
</dbReference>
<reference evidence="8 9" key="1">
    <citation type="journal article" date="2012" name="Science">
        <title>The Paleozoic origin of enzymatic lignin decomposition reconstructed from 31 fungal genomes.</title>
        <authorList>
            <person name="Floudas D."/>
            <person name="Binder M."/>
            <person name="Riley R."/>
            <person name="Barry K."/>
            <person name="Blanchette R.A."/>
            <person name="Henrissat B."/>
            <person name="Martinez A.T."/>
            <person name="Otillar R."/>
            <person name="Spatafora J.W."/>
            <person name="Yadav J.S."/>
            <person name="Aerts A."/>
            <person name="Benoit I."/>
            <person name="Boyd A."/>
            <person name="Carlson A."/>
            <person name="Copeland A."/>
            <person name="Coutinho P.M."/>
            <person name="de Vries R.P."/>
            <person name="Ferreira P."/>
            <person name="Findley K."/>
            <person name="Foster B."/>
            <person name="Gaskell J."/>
            <person name="Glotzer D."/>
            <person name="Gorecki P."/>
            <person name="Heitman J."/>
            <person name="Hesse C."/>
            <person name="Hori C."/>
            <person name="Igarashi K."/>
            <person name="Jurgens J.A."/>
            <person name="Kallen N."/>
            <person name="Kersten P."/>
            <person name="Kohler A."/>
            <person name="Kuees U."/>
            <person name="Kumar T.K.A."/>
            <person name="Kuo A."/>
            <person name="LaButti K."/>
            <person name="Larrondo L.F."/>
            <person name="Lindquist E."/>
            <person name="Ling A."/>
            <person name="Lombard V."/>
            <person name="Lucas S."/>
            <person name="Lundell T."/>
            <person name="Martin R."/>
            <person name="McLaughlin D.J."/>
            <person name="Morgenstern I."/>
            <person name="Morin E."/>
            <person name="Murat C."/>
            <person name="Nagy L.G."/>
            <person name="Nolan M."/>
            <person name="Ohm R.A."/>
            <person name="Patyshakuliyeva A."/>
            <person name="Rokas A."/>
            <person name="Ruiz-Duenas F.J."/>
            <person name="Sabat G."/>
            <person name="Salamov A."/>
            <person name="Samejima M."/>
            <person name="Schmutz J."/>
            <person name="Slot J.C."/>
            <person name="St John F."/>
            <person name="Stenlid J."/>
            <person name="Sun H."/>
            <person name="Sun S."/>
            <person name="Syed K."/>
            <person name="Tsang A."/>
            <person name="Wiebenga A."/>
            <person name="Young D."/>
            <person name="Pisabarro A."/>
            <person name="Eastwood D.C."/>
            <person name="Martin F."/>
            <person name="Cullen D."/>
            <person name="Grigoriev I.V."/>
            <person name="Hibbett D.S."/>
        </authorList>
    </citation>
    <scope>NUCLEOTIDE SEQUENCE [LARGE SCALE GENOMIC DNA]</scope>
    <source>
        <strain evidence="8 9">DJM-731 SS1</strain>
    </source>
</reference>
<dbReference type="EMBL" id="JH795869">
    <property type="protein sequence ID" value="EJT99731.1"/>
    <property type="molecule type" value="Genomic_DNA"/>
</dbReference>
<feature type="region of interest" description="Disordered" evidence="5">
    <location>
        <begin position="298"/>
        <end position="324"/>
    </location>
</feature>
<evidence type="ECO:0000259" key="7">
    <source>
        <dbReference type="Pfam" id="PF03798"/>
    </source>
</evidence>
<evidence type="ECO:0000256" key="3">
    <source>
        <dbReference type="ARBA" id="ARBA00022989"/>
    </source>
</evidence>
<dbReference type="PANTHER" id="PTHR13439">
    <property type="entry name" value="CT120 PROTEIN"/>
    <property type="match status" value="1"/>
</dbReference>
<evidence type="ECO:0000256" key="5">
    <source>
        <dbReference type="SAM" id="MobiDB-lite"/>
    </source>
</evidence>
<keyword evidence="2 6" id="KW-0812">Transmembrane</keyword>
<evidence type="ECO:0000256" key="6">
    <source>
        <dbReference type="SAM" id="Phobius"/>
    </source>
</evidence>
<dbReference type="HOGENOM" id="CLU_679752_0_0_1"/>
<sequence length="405" mass="44582">MESPILAAIQARVWPVIPSHLVSTFWATFVATPIVYLILAQRYRTGRQRAWIATGAASGCMTITAVPFFWDWLSNGCSLTAVDPRWWLSERVCAGFMGYLVSDLITGSIFYSAHISLVMGWIHHIIYFILLSYVIAQRWSFIFCLGAMMELPTNLLALATLEPALRNDYFFAASFFTLRIAYHILLIVQFALPSTRVEFLGNKPGMGQWGPLLFFCLALPMHVIWFYGCVKGIIRRSKQKKEAALKATSEAAETIKGTQTPGAEKLLDFPPAAARAVGLPTPSLTPYASPLLRPLPVPISAEGGKQLTPPETPTTDGGLNKTPSELVLPNLYVPKEEVRRRLGKELREAAEDTVLRATGYANGAVNGNGTVGNGNGVKQGGEEAKVEDTEGVEESERRRSEIEVY</sequence>
<dbReference type="Pfam" id="PF03798">
    <property type="entry name" value="TRAM_LAG1_CLN8"/>
    <property type="match status" value="1"/>
</dbReference>
<evidence type="ECO:0000256" key="1">
    <source>
        <dbReference type="ARBA" id="ARBA00004141"/>
    </source>
</evidence>
<evidence type="ECO:0000256" key="2">
    <source>
        <dbReference type="ARBA" id="ARBA00022692"/>
    </source>
</evidence>
<dbReference type="OMA" id="IFYSAHI"/>
<feature type="transmembrane region" description="Helical" evidence="6">
    <location>
        <begin position="20"/>
        <end position="39"/>
    </location>
</feature>
<proteinExistence type="predicted"/>
<keyword evidence="4 6" id="KW-0472">Membrane</keyword>
<dbReference type="GO" id="GO:0005783">
    <property type="term" value="C:endoplasmic reticulum"/>
    <property type="evidence" value="ECO:0007669"/>
    <property type="project" value="TreeGrafter"/>
</dbReference>
<feature type="transmembrane region" description="Helical" evidence="6">
    <location>
        <begin position="51"/>
        <end position="70"/>
    </location>
</feature>
<feature type="compositionally biased region" description="Polar residues" evidence="5">
    <location>
        <begin position="313"/>
        <end position="323"/>
    </location>
</feature>
<feature type="transmembrane region" description="Helical" evidence="6">
    <location>
        <begin position="169"/>
        <end position="188"/>
    </location>
</feature>
<keyword evidence="3 6" id="KW-1133">Transmembrane helix</keyword>
<dbReference type="RefSeq" id="XP_040626629.1">
    <property type="nucleotide sequence ID" value="XM_040775325.1"/>
</dbReference>
<keyword evidence="9" id="KW-1185">Reference proteome</keyword>
<dbReference type="AlphaFoldDB" id="M5G1L0"/>
<evidence type="ECO:0000313" key="8">
    <source>
        <dbReference type="EMBL" id="EJT99731.1"/>
    </source>
</evidence>
<comment type="subcellular location">
    <subcellularLocation>
        <location evidence="1">Membrane</location>
        <topology evidence="1">Multi-pass membrane protein</topology>
    </subcellularLocation>
</comment>
<evidence type="ECO:0000256" key="4">
    <source>
        <dbReference type="ARBA" id="ARBA00023136"/>
    </source>
</evidence>
<feature type="compositionally biased region" description="Gly residues" evidence="5">
    <location>
        <begin position="369"/>
        <end position="379"/>
    </location>
</feature>
<accession>M5G1L0</accession>
<protein>
    <recommendedName>
        <fullName evidence="7">TLC domain-containing protein</fullName>
    </recommendedName>
</protein>
<evidence type="ECO:0000313" key="9">
    <source>
        <dbReference type="Proteomes" id="UP000030653"/>
    </source>
</evidence>
<feature type="domain" description="TLC" evidence="7">
    <location>
        <begin position="19"/>
        <end position="228"/>
    </location>
</feature>